<feature type="transmembrane region" description="Helical" evidence="1">
    <location>
        <begin position="30"/>
        <end position="49"/>
    </location>
</feature>
<keyword evidence="1" id="KW-1133">Transmembrane helix</keyword>
<dbReference type="InterPro" id="IPR058983">
    <property type="entry name" value="AftB_C"/>
</dbReference>
<dbReference type="RefSeq" id="WP_345388905.1">
    <property type="nucleotide sequence ID" value="NZ_BAABHG010000003.1"/>
</dbReference>
<evidence type="ECO:0000256" key="1">
    <source>
        <dbReference type="SAM" id="Phobius"/>
    </source>
</evidence>
<accession>A0ABW5G7P7</accession>
<gene>
    <name evidence="3" type="ORF">ACFSYJ_02875</name>
</gene>
<evidence type="ECO:0000313" key="3">
    <source>
        <dbReference type="EMBL" id="MFD2457521.1"/>
    </source>
</evidence>
<keyword evidence="1" id="KW-0472">Membrane</keyword>
<reference evidence="4" key="1">
    <citation type="journal article" date="2019" name="Int. J. Syst. Evol. Microbiol.">
        <title>The Global Catalogue of Microorganisms (GCM) 10K type strain sequencing project: providing services to taxonomists for standard genome sequencing and annotation.</title>
        <authorList>
            <consortium name="The Broad Institute Genomics Platform"/>
            <consortium name="The Broad Institute Genome Sequencing Center for Infectious Disease"/>
            <person name="Wu L."/>
            <person name="Ma J."/>
        </authorList>
    </citation>
    <scope>NUCLEOTIDE SEQUENCE [LARGE SCALE GENOMIC DNA]</scope>
    <source>
        <strain evidence="4">CGMCC 4.7643</strain>
    </source>
</reference>
<keyword evidence="1" id="KW-0812">Transmembrane</keyword>
<feature type="transmembrane region" description="Helical" evidence="1">
    <location>
        <begin position="356"/>
        <end position="375"/>
    </location>
</feature>
<proteinExistence type="predicted"/>
<evidence type="ECO:0000259" key="2">
    <source>
        <dbReference type="Pfam" id="PF26371"/>
    </source>
</evidence>
<feature type="transmembrane region" description="Helical" evidence="1">
    <location>
        <begin position="103"/>
        <end position="122"/>
    </location>
</feature>
<feature type="transmembrane region" description="Helical" evidence="1">
    <location>
        <begin position="303"/>
        <end position="323"/>
    </location>
</feature>
<evidence type="ECO:0000313" key="4">
    <source>
        <dbReference type="Proteomes" id="UP001597419"/>
    </source>
</evidence>
<protein>
    <recommendedName>
        <fullName evidence="2">Terminal beta-(1-&gt;2)-arabinofuranosyltransferase C-terminal domain-containing protein</fullName>
    </recommendedName>
</protein>
<dbReference type="Proteomes" id="UP001597419">
    <property type="component" value="Unassembled WGS sequence"/>
</dbReference>
<name>A0ABW5G7P7_9PSEU</name>
<feature type="transmembrane region" description="Helical" evidence="1">
    <location>
        <begin position="188"/>
        <end position="217"/>
    </location>
</feature>
<keyword evidence="4" id="KW-1185">Reference proteome</keyword>
<feature type="transmembrane region" description="Helical" evidence="1">
    <location>
        <begin position="278"/>
        <end position="296"/>
    </location>
</feature>
<dbReference type="EMBL" id="JBHUKU010000002">
    <property type="protein sequence ID" value="MFD2457521.1"/>
    <property type="molecule type" value="Genomic_DNA"/>
</dbReference>
<dbReference type="Pfam" id="PF26371">
    <property type="entry name" value="AftB_C"/>
    <property type="match status" value="1"/>
</dbReference>
<feature type="transmembrane region" description="Helical" evidence="1">
    <location>
        <begin position="329"/>
        <end position="349"/>
    </location>
</feature>
<feature type="domain" description="Terminal beta-(1-&gt;2)-arabinofuranosyltransferase C-terminal" evidence="2">
    <location>
        <begin position="451"/>
        <end position="564"/>
    </location>
</feature>
<feature type="transmembrane region" description="Helical" evidence="1">
    <location>
        <begin position="134"/>
        <end position="153"/>
    </location>
</feature>
<comment type="caution">
    <text evidence="3">The sequence shown here is derived from an EMBL/GenBank/DDBJ whole genome shotgun (WGS) entry which is preliminary data.</text>
</comment>
<organism evidence="3 4">
    <name type="scientific">Amycolatopsis samaneae</name>
    <dbReference type="NCBI Taxonomy" id="664691"/>
    <lineage>
        <taxon>Bacteria</taxon>
        <taxon>Bacillati</taxon>
        <taxon>Actinomycetota</taxon>
        <taxon>Actinomycetes</taxon>
        <taxon>Pseudonocardiales</taxon>
        <taxon>Pseudonocardiaceae</taxon>
        <taxon>Amycolatopsis</taxon>
    </lineage>
</organism>
<sequence>MDTIPVAPSRALLPPLEASPSRARIRWNGLLAPAAAVLIAVLGYLTRWICDDALIFTRIVEQILSGNGPVYSVGERAETATSALWQWLLALAGFVSGNTDTSAISWMLGLALTAGGFAVAVAATRRLHDRAGTWLLPVGVLVLLALHPVWQYATSGLETGLNTFWMAACWWLLVRLRGSTSGKAIAGAALVIGLGPLVRPEQTLVAAVFLLALWLLVRPGPRVTLAAAGAAAALPLGYEIFRMGYYGVLVPMPAITKNADASRWARGFTYLTDFADPYLLWIPLVPVTVALAWLLRRSRADRTGLLVTLTPVVAGLLLLVYVLKVGGDYMHARMLLPSLFLVLLPALVLPRSRTTGVLTLVVAVWAPLCAGLARYQEAPAAVRSIDDERAYYHAWTGREHPTDSADFTPVQRNLQDAVAGAVNSGRRVLIYQGVHNETITTPLRADLPGKAAVVGVYLGTVGMLAPVDVGIVDFWGLANPIGARLAFPEGKPGHSKPLSNAWLLADYAAPEAPVPPAGNFAFHDEVTPAQVAAARHALSCGDLAEIQRSAREPMSFGRFWRNLTGAWHRTGVTIPPDPFAAERAFCG</sequence>